<keyword evidence="2 3" id="KW-0175">Coiled coil</keyword>
<evidence type="ECO:0008006" key="6">
    <source>
        <dbReference type="Google" id="ProtNLM"/>
    </source>
</evidence>
<dbReference type="PANTHER" id="PTHR12499">
    <property type="entry name" value="OPTIC ATROPHY 3 PROTEIN OPA3"/>
    <property type="match status" value="1"/>
</dbReference>
<dbReference type="EMBL" id="JBAMIC010000008">
    <property type="protein sequence ID" value="KAK7104962.1"/>
    <property type="molecule type" value="Genomic_DNA"/>
</dbReference>
<evidence type="ECO:0000256" key="2">
    <source>
        <dbReference type="ARBA" id="ARBA00023054"/>
    </source>
</evidence>
<evidence type="ECO:0000313" key="5">
    <source>
        <dbReference type="Proteomes" id="UP001374579"/>
    </source>
</evidence>
<name>A0AAN9BG83_9CAEN</name>
<comment type="caution">
    <text evidence="4">The sequence shown here is derived from an EMBL/GenBank/DDBJ whole genome shotgun (WGS) entry which is preliminary data.</text>
</comment>
<dbReference type="GO" id="GO:0005739">
    <property type="term" value="C:mitochondrion"/>
    <property type="evidence" value="ECO:0007669"/>
    <property type="project" value="TreeGrafter"/>
</dbReference>
<keyword evidence="5" id="KW-1185">Reference proteome</keyword>
<feature type="coiled-coil region" evidence="3">
    <location>
        <begin position="134"/>
        <end position="161"/>
    </location>
</feature>
<evidence type="ECO:0000256" key="1">
    <source>
        <dbReference type="ARBA" id="ARBA00007584"/>
    </source>
</evidence>
<dbReference type="InterPro" id="IPR010754">
    <property type="entry name" value="OPA3-like"/>
</dbReference>
<dbReference type="Pfam" id="PF07047">
    <property type="entry name" value="OPA3"/>
    <property type="match status" value="1"/>
</dbReference>
<comment type="similarity">
    <text evidence="1">Belongs to the OPA3 family.</text>
</comment>
<dbReference type="PANTHER" id="PTHR12499:SF0">
    <property type="entry name" value="OPTIC ATROPHY 3 PROTEIN"/>
    <property type="match status" value="1"/>
</dbReference>
<protein>
    <recommendedName>
        <fullName evidence="6">OPA3-like protein</fullName>
    </recommendedName>
</protein>
<dbReference type="Proteomes" id="UP001374579">
    <property type="component" value="Unassembled WGS sequence"/>
</dbReference>
<accession>A0AAN9BG83</accession>
<organism evidence="4 5">
    <name type="scientific">Littorina saxatilis</name>
    <dbReference type="NCBI Taxonomy" id="31220"/>
    <lineage>
        <taxon>Eukaryota</taxon>
        <taxon>Metazoa</taxon>
        <taxon>Spiralia</taxon>
        <taxon>Lophotrochozoa</taxon>
        <taxon>Mollusca</taxon>
        <taxon>Gastropoda</taxon>
        <taxon>Caenogastropoda</taxon>
        <taxon>Littorinimorpha</taxon>
        <taxon>Littorinoidea</taxon>
        <taxon>Littorinidae</taxon>
        <taxon>Littorina</taxon>
    </lineage>
</organism>
<reference evidence="4 5" key="1">
    <citation type="submission" date="2024-02" db="EMBL/GenBank/DDBJ databases">
        <title>Chromosome-scale genome assembly of the rough periwinkle Littorina saxatilis.</title>
        <authorList>
            <person name="De Jode A."/>
            <person name="Faria R."/>
            <person name="Formenti G."/>
            <person name="Sims Y."/>
            <person name="Smith T.P."/>
            <person name="Tracey A."/>
            <person name="Wood J.M.D."/>
            <person name="Zagrodzka Z.B."/>
            <person name="Johannesson K."/>
            <person name="Butlin R.K."/>
            <person name="Leder E.H."/>
        </authorList>
    </citation>
    <scope>NUCLEOTIDE SEQUENCE [LARGE SCALE GENOMIC DNA]</scope>
    <source>
        <strain evidence="4">Snail1</strain>
        <tissue evidence="4">Muscle</tissue>
    </source>
</reference>
<dbReference type="AlphaFoldDB" id="A0AAN9BG83"/>
<evidence type="ECO:0000256" key="3">
    <source>
        <dbReference type="SAM" id="Coils"/>
    </source>
</evidence>
<proteinExistence type="inferred from homology"/>
<evidence type="ECO:0000313" key="4">
    <source>
        <dbReference type="EMBL" id="KAK7104962.1"/>
    </source>
</evidence>
<sequence>MVAGAFPIVKLGYLAIKQVSKPLANLIKQNAKASPFFRKYVCMPPAQIYHWMEVNFRLRLMGMGKAKNVERLTEDMAIELGAEMLGEFIIFTVAAGTLLLEYNKSVTKEALKEEREKHQMLMLKSKLQDLDLITAVQEAQIRELQRSVDDLEAQNKGLIGRVFGGGKPSK</sequence>
<gene>
    <name evidence="4" type="ORF">V1264_019597</name>
</gene>
<dbReference type="GO" id="GO:0019216">
    <property type="term" value="P:regulation of lipid metabolic process"/>
    <property type="evidence" value="ECO:0007669"/>
    <property type="project" value="TreeGrafter"/>
</dbReference>